<dbReference type="InterPro" id="IPR039532">
    <property type="entry name" value="TetR_C_Firmicutes"/>
</dbReference>
<dbReference type="Proteomes" id="UP000532121">
    <property type="component" value="Unassembled WGS sequence"/>
</dbReference>
<dbReference type="InterPro" id="IPR009057">
    <property type="entry name" value="Homeodomain-like_sf"/>
</dbReference>
<dbReference type="RefSeq" id="WP_003090042.1">
    <property type="nucleotide sequence ID" value="NZ_CP043405.1"/>
</dbReference>
<dbReference type="GO" id="GO:0003677">
    <property type="term" value="F:DNA binding"/>
    <property type="evidence" value="ECO:0007669"/>
    <property type="project" value="UniProtKB-UniRule"/>
</dbReference>
<dbReference type="PANTHER" id="PTHR43479">
    <property type="entry name" value="ACREF/ENVCD OPERON REPRESSOR-RELATED"/>
    <property type="match status" value="1"/>
</dbReference>
<evidence type="ECO:0000259" key="3">
    <source>
        <dbReference type="PROSITE" id="PS50977"/>
    </source>
</evidence>
<dbReference type="EMBL" id="JABASA010000003">
    <property type="protein sequence ID" value="NMD48531.1"/>
    <property type="molecule type" value="Genomic_DNA"/>
</dbReference>
<evidence type="ECO:0000256" key="2">
    <source>
        <dbReference type="PROSITE-ProRule" id="PRU00335"/>
    </source>
</evidence>
<reference evidence="4 5" key="1">
    <citation type="submission" date="2020-04" db="EMBL/GenBank/DDBJ databases">
        <title>MicrobeNet Type strains.</title>
        <authorList>
            <person name="Nicholson A.C."/>
        </authorList>
    </citation>
    <scope>NUCLEOTIDE SEQUENCE [LARGE SCALE GENOMIC DNA]</scope>
    <source>
        <strain evidence="4 5">DSM 22768</strain>
    </source>
</reference>
<evidence type="ECO:0000313" key="4">
    <source>
        <dbReference type="EMBL" id="NMD48531.1"/>
    </source>
</evidence>
<dbReference type="InterPro" id="IPR001647">
    <property type="entry name" value="HTH_TetR"/>
</dbReference>
<sequence>MTKSLKKEKAKQALEAAMAHLLEKESFNDITTTELAKAAHISRSGFYTHYKDKYEMIDIYQQTLFSKLEYIFDKNSANQEGAILEVFEFLHREPLFAALLSENGTKEIQEFLKNKFRLLITQDLQVGLSITIQNNFQNKNLTDVEREYGTIYIINALFGVCQMWIARGKVESPEQMTDFIIKMMH</sequence>
<dbReference type="Pfam" id="PF00440">
    <property type="entry name" value="TetR_N"/>
    <property type="match status" value="1"/>
</dbReference>
<feature type="domain" description="HTH tetR-type" evidence="3">
    <location>
        <begin position="8"/>
        <end position="68"/>
    </location>
</feature>
<comment type="caution">
    <text evidence="4">The sequence shown here is derived from an EMBL/GenBank/DDBJ whole genome shotgun (WGS) entry which is preliminary data.</text>
</comment>
<name>A0A7X9LC81_STRRT</name>
<dbReference type="SUPFAM" id="SSF46689">
    <property type="entry name" value="Homeodomain-like"/>
    <property type="match status" value="1"/>
</dbReference>
<gene>
    <name evidence="4" type="ORF">HHO37_02315</name>
</gene>
<dbReference type="PROSITE" id="PS50977">
    <property type="entry name" value="HTH_TETR_2"/>
    <property type="match status" value="1"/>
</dbReference>
<dbReference type="AlphaFoldDB" id="A0A7X9LC81"/>
<evidence type="ECO:0000313" key="5">
    <source>
        <dbReference type="Proteomes" id="UP000532121"/>
    </source>
</evidence>
<accession>A0A7X9LC81</accession>
<evidence type="ECO:0000256" key="1">
    <source>
        <dbReference type="ARBA" id="ARBA00023125"/>
    </source>
</evidence>
<dbReference type="Gene3D" id="1.10.357.10">
    <property type="entry name" value="Tetracycline Repressor, domain 2"/>
    <property type="match status" value="1"/>
</dbReference>
<feature type="DNA-binding region" description="H-T-H motif" evidence="2">
    <location>
        <begin position="31"/>
        <end position="50"/>
    </location>
</feature>
<keyword evidence="1 2" id="KW-0238">DNA-binding</keyword>
<dbReference type="Pfam" id="PF14278">
    <property type="entry name" value="TetR_C_8"/>
    <property type="match status" value="1"/>
</dbReference>
<protein>
    <submittedName>
        <fullName evidence="4">TetR family transcriptional regulator</fullName>
    </submittedName>
</protein>
<proteinExistence type="predicted"/>
<dbReference type="PANTHER" id="PTHR43479:SF7">
    <property type="entry name" value="TETR-FAMILY TRANSCRIPTIONAL REGULATOR"/>
    <property type="match status" value="1"/>
</dbReference>
<organism evidence="4 5">
    <name type="scientific">Streptococcus ratti</name>
    <dbReference type="NCBI Taxonomy" id="1341"/>
    <lineage>
        <taxon>Bacteria</taxon>
        <taxon>Bacillati</taxon>
        <taxon>Bacillota</taxon>
        <taxon>Bacilli</taxon>
        <taxon>Lactobacillales</taxon>
        <taxon>Streptococcaceae</taxon>
        <taxon>Streptococcus</taxon>
    </lineage>
</organism>
<dbReference type="InterPro" id="IPR050624">
    <property type="entry name" value="HTH-type_Tx_Regulator"/>
</dbReference>